<dbReference type="InterPro" id="IPR029058">
    <property type="entry name" value="AB_hydrolase_fold"/>
</dbReference>
<evidence type="ECO:0000313" key="2">
    <source>
        <dbReference type="EMBL" id="KAB2388761.1"/>
    </source>
</evidence>
<comment type="caution">
    <text evidence="2">The sequence shown here is derived from an EMBL/GenBank/DDBJ whole genome shotgun (WGS) entry which is preliminary data.</text>
</comment>
<name>A0A6L3W1N8_9ACTN</name>
<evidence type="ECO:0000313" key="3">
    <source>
        <dbReference type="Proteomes" id="UP000483004"/>
    </source>
</evidence>
<evidence type="ECO:0000259" key="1">
    <source>
        <dbReference type="Pfam" id="PF00561"/>
    </source>
</evidence>
<organism evidence="2 3">
    <name type="scientific">Actinomadura montaniterrae</name>
    <dbReference type="NCBI Taxonomy" id="1803903"/>
    <lineage>
        <taxon>Bacteria</taxon>
        <taxon>Bacillati</taxon>
        <taxon>Actinomycetota</taxon>
        <taxon>Actinomycetes</taxon>
        <taxon>Streptosporangiales</taxon>
        <taxon>Thermomonosporaceae</taxon>
        <taxon>Actinomadura</taxon>
    </lineage>
</organism>
<sequence>MRHGFADTRYGQVHYVEQGSGHPVVLLHQTPRSSDEYRDVLPLLGRGFRAIAMDTVGFGLSARPDEPWSIELFADAVLDLCHDLGLGRFSLAGHHTGGVIAVEVAARTGERLAGLVLSGTPYVDAERRRTVWRRPPIDHVDVQADGTHLLEHWRKRLPHYPADRPDLMNRLVRDALGVIDRVEEGHLAVNRYRMEDRIPLVRTPTLAICGELDGYSLPDLPRIAAAIPGARASVLPGAGVVLVDHRPDLFAEVVGEFLTECLSSGGQPTRLP</sequence>
<dbReference type="SUPFAM" id="SSF53474">
    <property type="entry name" value="alpha/beta-Hydrolases"/>
    <property type="match status" value="1"/>
</dbReference>
<dbReference type="Gene3D" id="3.40.50.1820">
    <property type="entry name" value="alpha/beta hydrolase"/>
    <property type="match status" value="1"/>
</dbReference>
<gene>
    <name evidence="2" type="ORF">F9B16_02185</name>
</gene>
<protein>
    <submittedName>
        <fullName evidence="2">Alpha/beta fold hydrolase</fullName>
    </submittedName>
</protein>
<proteinExistence type="predicted"/>
<reference evidence="2 3" key="1">
    <citation type="submission" date="2019-09" db="EMBL/GenBank/DDBJ databases">
        <title>Actinomadura physcomitrii sp. nov., a novel actinomycete isolated from moss [Physcomitrium sphaericum (Ludw) Fuernr].</title>
        <authorList>
            <person name="Liu C."/>
            <person name="Zhuang X."/>
        </authorList>
    </citation>
    <scope>NUCLEOTIDE SEQUENCE [LARGE SCALE GENOMIC DNA]</scope>
    <source>
        <strain evidence="2 3">CYP1-1B</strain>
    </source>
</reference>
<dbReference type="GO" id="GO:0016787">
    <property type="term" value="F:hydrolase activity"/>
    <property type="evidence" value="ECO:0007669"/>
    <property type="project" value="UniProtKB-KW"/>
</dbReference>
<keyword evidence="3" id="KW-1185">Reference proteome</keyword>
<dbReference type="Proteomes" id="UP000483004">
    <property type="component" value="Unassembled WGS sequence"/>
</dbReference>
<feature type="domain" description="AB hydrolase-1" evidence="1">
    <location>
        <begin position="23"/>
        <end position="239"/>
    </location>
</feature>
<dbReference type="OrthoDB" id="5431692at2"/>
<dbReference type="RefSeq" id="WP_151538108.1">
    <property type="nucleotide sequence ID" value="NZ_WBMR01000003.1"/>
</dbReference>
<dbReference type="PRINTS" id="PR00111">
    <property type="entry name" value="ABHYDROLASE"/>
</dbReference>
<dbReference type="PANTHER" id="PTHR43798">
    <property type="entry name" value="MONOACYLGLYCEROL LIPASE"/>
    <property type="match status" value="1"/>
</dbReference>
<dbReference type="InterPro" id="IPR050266">
    <property type="entry name" value="AB_hydrolase_sf"/>
</dbReference>
<accession>A0A6L3W1N8</accession>
<keyword evidence="2" id="KW-0378">Hydrolase</keyword>
<dbReference type="InterPro" id="IPR000073">
    <property type="entry name" value="AB_hydrolase_1"/>
</dbReference>
<dbReference type="Pfam" id="PF00561">
    <property type="entry name" value="Abhydrolase_1"/>
    <property type="match status" value="1"/>
</dbReference>
<dbReference type="EMBL" id="WBMR01000003">
    <property type="protein sequence ID" value="KAB2388761.1"/>
    <property type="molecule type" value="Genomic_DNA"/>
</dbReference>
<dbReference type="AlphaFoldDB" id="A0A6L3W1N8"/>